<dbReference type="GO" id="GO:0009252">
    <property type="term" value="P:peptidoglycan biosynthetic process"/>
    <property type="evidence" value="ECO:0007669"/>
    <property type="project" value="UniProtKB-KW"/>
</dbReference>
<dbReference type="InterPro" id="IPR052905">
    <property type="entry name" value="LD-transpeptidase_YkuD-like"/>
</dbReference>
<evidence type="ECO:0000313" key="11">
    <source>
        <dbReference type="Proteomes" id="UP001165565"/>
    </source>
</evidence>
<keyword evidence="3" id="KW-0808">Transferase</keyword>
<dbReference type="RefSeq" id="WP_265267711.1">
    <property type="nucleotide sequence ID" value="NZ_JANFAV010000001.1"/>
</dbReference>
<keyword evidence="4 7" id="KW-0133">Cell shape</keyword>
<dbReference type="GO" id="GO:0016740">
    <property type="term" value="F:transferase activity"/>
    <property type="evidence" value="ECO:0007669"/>
    <property type="project" value="UniProtKB-KW"/>
</dbReference>
<feature type="signal peptide" evidence="8">
    <location>
        <begin position="1"/>
        <end position="22"/>
    </location>
</feature>
<dbReference type="InterPro" id="IPR005490">
    <property type="entry name" value="LD_TPept_cat_dom"/>
</dbReference>
<dbReference type="SUPFAM" id="SSF141523">
    <property type="entry name" value="L,D-transpeptidase catalytic domain-like"/>
    <property type="match status" value="1"/>
</dbReference>
<evidence type="ECO:0000259" key="9">
    <source>
        <dbReference type="PROSITE" id="PS52029"/>
    </source>
</evidence>
<keyword evidence="11" id="KW-1185">Reference proteome</keyword>
<gene>
    <name evidence="10" type="ORF">NEE01_02670</name>
</gene>
<dbReference type="GO" id="GO:0004180">
    <property type="term" value="F:carboxypeptidase activity"/>
    <property type="evidence" value="ECO:0007669"/>
    <property type="project" value="UniProtKB-ARBA"/>
</dbReference>
<proteinExistence type="inferred from homology"/>
<keyword evidence="6 7" id="KW-0961">Cell wall biogenesis/degradation</keyword>
<evidence type="ECO:0000313" key="10">
    <source>
        <dbReference type="EMBL" id="MCW6533682.1"/>
    </source>
</evidence>
<name>A0AA41Z6D5_9SPHN</name>
<dbReference type="AlphaFoldDB" id="A0AA41Z6D5"/>
<dbReference type="GO" id="GO:0071555">
    <property type="term" value="P:cell wall organization"/>
    <property type="evidence" value="ECO:0007669"/>
    <property type="project" value="UniProtKB-UniRule"/>
</dbReference>
<feature type="active site" description="Proton donor/acceptor" evidence="7">
    <location>
        <position position="293"/>
    </location>
</feature>
<dbReference type="InterPro" id="IPR038063">
    <property type="entry name" value="Transpep_catalytic_dom"/>
</dbReference>
<dbReference type="GO" id="GO:0008360">
    <property type="term" value="P:regulation of cell shape"/>
    <property type="evidence" value="ECO:0007669"/>
    <property type="project" value="UniProtKB-UniRule"/>
</dbReference>
<evidence type="ECO:0000256" key="7">
    <source>
        <dbReference type="PROSITE-ProRule" id="PRU01373"/>
    </source>
</evidence>
<comment type="pathway">
    <text evidence="1 7">Cell wall biogenesis; peptidoglycan biosynthesis.</text>
</comment>
<dbReference type="Pfam" id="PF20142">
    <property type="entry name" value="Scaffold"/>
    <property type="match status" value="1"/>
</dbReference>
<reference evidence="10" key="1">
    <citation type="submission" date="2022-06" db="EMBL/GenBank/DDBJ databases">
        <title>Sphingomonas sp. nov. isolated from rhizosphere soil of tomato.</title>
        <authorList>
            <person name="Dong H."/>
            <person name="Gao R."/>
        </authorList>
    </citation>
    <scope>NUCLEOTIDE SEQUENCE</scope>
    <source>
        <strain evidence="10">MMSM24</strain>
    </source>
</reference>
<dbReference type="PANTHER" id="PTHR41533">
    <property type="entry name" value="L,D-TRANSPEPTIDASE HI_1667-RELATED"/>
    <property type="match status" value="1"/>
</dbReference>
<dbReference type="PANTHER" id="PTHR41533:SF2">
    <property type="entry name" value="BLR7131 PROTEIN"/>
    <property type="match status" value="1"/>
</dbReference>
<evidence type="ECO:0000256" key="4">
    <source>
        <dbReference type="ARBA" id="ARBA00022960"/>
    </source>
</evidence>
<feature type="chain" id="PRO_5041264313" evidence="8">
    <location>
        <begin position="23"/>
        <end position="397"/>
    </location>
</feature>
<comment type="caution">
    <text evidence="10">The sequence shown here is derived from an EMBL/GenBank/DDBJ whole genome shotgun (WGS) entry which is preliminary data.</text>
</comment>
<evidence type="ECO:0000256" key="5">
    <source>
        <dbReference type="ARBA" id="ARBA00022984"/>
    </source>
</evidence>
<dbReference type="Pfam" id="PF03734">
    <property type="entry name" value="YkuD"/>
    <property type="match status" value="1"/>
</dbReference>
<keyword evidence="8" id="KW-0732">Signal</keyword>
<dbReference type="InterPro" id="IPR045380">
    <property type="entry name" value="LD_TPept_scaffold_dom"/>
</dbReference>
<keyword evidence="5 7" id="KW-0573">Peptidoglycan synthesis</keyword>
<protein>
    <submittedName>
        <fullName evidence="10">L,D-transpeptidase family protein</fullName>
    </submittedName>
</protein>
<evidence type="ECO:0000256" key="6">
    <source>
        <dbReference type="ARBA" id="ARBA00023316"/>
    </source>
</evidence>
<organism evidence="10 11">
    <name type="scientific">Sphingomonas lycopersici</name>
    <dbReference type="NCBI Taxonomy" id="2951807"/>
    <lineage>
        <taxon>Bacteria</taxon>
        <taxon>Pseudomonadati</taxon>
        <taxon>Pseudomonadota</taxon>
        <taxon>Alphaproteobacteria</taxon>
        <taxon>Sphingomonadales</taxon>
        <taxon>Sphingomonadaceae</taxon>
        <taxon>Sphingomonas</taxon>
    </lineage>
</organism>
<evidence type="ECO:0000256" key="8">
    <source>
        <dbReference type="SAM" id="SignalP"/>
    </source>
</evidence>
<evidence type="ECO:0000256" key="3">
    <source>
        <dbReference type="ARBA" id="ARBA00022679"/>
    </source>
</evidence>
<dbReference type="PROSITE" id="PS52029">
    <property type="entry name" value="LD_TPASE"/>
    <property type="match status" value="1"/>
</dbReference>
<dbReference type="EMBL" id="JANFAV010000001">
    <property type="protein sequence ID" value="MCW6533682.1"/>
    <property type="molecule type" value="Genomic_DNA"/>
</dbReference>
<dbReference type="Proteomes" id="UP001165565">
    <property type="component" value="Unassembled WGS sequence"/>
</dbReference>
<comment type="similarity">
    <text evidence="2">Belongs to the YkuD family.</text>
</comment>
<dbReference type="CDD" id="cd16913">
    <property type="entry name" value="YkuD_like"/>
    <property type="match status" value="1"/>
</dbReference>
<feature type="active site" description="Nucleophile" evidence="7">
    <location>
        <position position="312"/>
    </location>
</feature>
<evidence type="ECO:0000256" key="2">
    <source>
        <dbReference type="ARBA" id="ARBA00005992"/>
    </source>
</evidence>
<evidence type="ECO:0000256" key="1">
    <source>
        <dbReference type="ARBA" id="ARBA00004752"/>
    </source>
</evidence>
<sequence>MRWGGGFLAALLAVSVTWGAHAQRAESRWTIADARALLAYIDGIGNEGLIPADYAPQTLRRATENKEGAVLDAAADASFTALVEDLRDGRTPVDDRGAWYVDDDDEIRNPTDAVLARALRTHDISGALASLDPTAPDYAALKEALAGTPAADTPRRALLRVNMDRWRWFPRDFGSDYLFVNVPEFRLRQVRGGDIVRNYRVIVGKPGDTATPILAEKAAAVVLNPVWTVPEPIAEGERLGPRLLARPEMARAGGYVVRRDAGGKIAVIQQPGPANVLGKVKIDMPNAYGIYLHDTPGRDLFDRAVPALSHGCIRVEGAIALATDLVGTKADMPPAAVKAIVGAGQTRNIGLSRPMPVFIGYFTIGPTSNRGSLAVFGDIYGWDPPVAASFQRPRVPR</sequence>
<dbReference type="Gene3D" id="2.40.440.10">
    <property type="entry name" value="L,D-transpeptidase catalytic domain-like"/>
    <property type="match status" value="1"/>
</dbReference>
<feature type="domain" description="L,D-TPase catalytic" evidence="9">
    <location>
        <begin position="176"/>
        <end position="333"/>
    </location>
</feature>
<accession>A0AA41Z6D5</accession>